<keyword evidence="1" id="KW-0678">Repressor</keyword>
<dbReference type="Gene3D" id="3.40.50.280">
    <property type="entry name" value="Cobalamin-binding domain"/>
    <property type="match status" value="1"/>
</dbReference>
<dbReference type="SUPFAM" id="SSF46955">
    <property type="entry name" value="Putative DNA-binding domain"/>
    <property type="match status" value="1"/>
</dbReference>
<dbReference type="InterPro" id="IPR047057">
    <property type="entry name" value="MerR_fam"/>
</dbReference>
<dbReference type="PANTHER" id="PTHR30204">
    <property type="entry name" value="REDOX-CYCLING DRUG-SENSING TRANSCRIPTIONAL ACTIVATOR SOXR"/>
    <property type="match status" value="1"/>
</dbReference>
<evidence type="ECO:0000256" key="3">
    <source>
        <dbReference type="ARBA" id="ARBA00023125"/>
    </source>
</evidence>
<dbReference type="PANTHER" id="PTHR30204:SF69">
    <property type="entry name" value="MERR-FAMILY TRANSCRIPTIONAL REGULATOR"/>
    <property type="match status" value="1"/>
</dbReference>
<dbReference type="PROSITE" id="PS50937">
    <property type="entry name" value="HTH_MERR_2"/>
    <property type="match status" value="1"/>
</dbReference>
<keyword evidence="2" id="KW-0805">Transcription regulation</keyword>
<feature type="domain" description="HTH merR-type" evidence="5">
    <location>
        <begin position="1"/>
        <end position="61"/>
    </location>
</feature>
<dbReference type="InterPro" id="IPR036724">
    <property type="entry name" value="Cobalamin-bd_sf"/>
</dbReference>
<protein>
    <submittedName>
        <fullName evidence="6">MerR family transcriptional regulator</fullName>
    </submittedName>
</protein>
<dbReference type="Proteomes" id="UP000626786">
    <property type="component" value="Unassembled WGS sequence"/>
</dbReference>
<proteinExistence type="predicted"/>
<dbReference type="InterPro" id="IPR036594">
    <property type="entry name" value="Meth_synthase_dom"/>
</dbReference>
<keyword evidence="4" id="KW-0804">Transcription</keyword>
<dbReference type="SMART" id="SM00422">
    <property type="entry name" value="HTH_MERR"/>
    <property type="match status" value="1"/>
</dbReference>
<dbReference type="Gene3D" id="1.10.1660.10">
    <property type="match status" value="1"/>
</dbReference>
<dbReference type="SUPFAM" id="SSF52242">
    <property type="entry name" value="Cobalamin (vitamin B12)-binding domain"/>
    <property type="match status" value="1"/>
</dbReference>
<evidence type="ECO:0000256" key="1">
    <source>
        <dbReference type="ARBA" id="ARBA00022491"/>
    </source>
</evidence>
<dbReference type="EMBL" id="JACSQN010000004">
    <property type="protein sequence ID" value="MBD7983957.1"/>
    <property type="molecule type" value="Genomic_DNA"/>
</dbReference>
<evidence type="ECO:0000313" key="6">
    <source>
        <dbReference type="EMBL" id="MBD7983957.1"/>
    </source>
</evidence>
<reference evidence="6 7" key="1">
    <citation type="submission" date="2020-08" db="EMBL/GenBank/DDBJ databases">
        <title>A Genomic Blueprint of the Chicken Gut Microbiome.</title>
        <authorList>
            <person name="Gilroy R."/>
            <person name="Ravi A."/>
            <person name="Getino M."/>
            <person name="Pursley I."/>
            <person name="Horton D.L."/>
            <person name="Alikhan N.-F."/>
            <person name="Baker D."/>
            <person name="Gharbi K."/>
            <person name="Hall N."/>
            <person name="Watson M."/>
            <person name="Adriaenssens E.M."/>
            <person name="Foster-Nyarko E."/>
            <person name="Jarju S."/>
            <person name="Secka A."/>
            <person name="Antonio M."/>
            <person name="Oren A."/>
            <person name="Chaudhuri R."/>
            <person name="La Ragione R.M."/>
            <person name="Hildebrand F."/>
            <person name="Pallen M.J."/>
        </authorList>
    </citation>
    <scope>NUCLEOTIDE SEQUENCE [LARGE SCALE GENOMIC DNA]</scope>
    <source>
        <strain evidence="6 7">Sa2YVA2</strain>
    </source>
</reference>
<sequence>MTGLSKQVIRKWEERYALVQPERLDNGYRIYSEKDINQLLHVKILSEQGMPIRQAVRIVDESDENIKPLQKKSPMTQVKLNEFVLQLLEKGSRCEEMELMITLQQAYHQVGLATFLKDIVIPFLHEVGTRWERKQWDEYQESVSSLIVRDFLVQIRRNYQYRADAPLVLAACLPHELHEVPLHILLLQFMLKGWRTFLIGAYPAPGSIEALISKMEPQVVVLSATTTLPFEKDPTMLSSLDAFASMHPEITFYLGGKGAMSHASTETLKSIHLTDDIHEIMNSNSISTQ</sequence>
<name>A0ABR8U7E6_9BACL</name>
<evidence type="ECO:0000259" key="5">
    <source>
        <dbReference type="PROSITE" id="PS50937"/>
    </source>
</evidence>
<keyword evidence="7" id="KW-1185">Reference proteome</keyword>
<dbReference type="Gene3D" id="1.10.1240.10">
    <property type="entry name" value="Methionine synthase domain"/>
    <property type="match status" value="1"/>
</dbReference>
<comment type="caution">
    <text evidence="6">The sequence shown here is derived from an EMBL/GenBank/DDBJ whole genome shotgun (WGS) entry which is preliminary data.</text>
</comment>
<accession>A0ABR8U7E6</accession>
<evidence type="ECO:0000313" key="7">
    <source>
        <dbReference type="Proteomes" id="UP000626786"/>
    </source>
</evidence>
<gene>
    <name evidence="6" type="ORF">H9649_05155</name>
</gene>
<keyword evidence="3" id="KW-0238">DNA-binding</keyword>
<evidence type="ECO:0000256" key="2">
    <source>
        <dbReference type="ARBA" id="ARBA00023015"/>
    </source>
</evidence>
<dbReference type="InterPro" id="IPR000551">
    <property type="entry name" value="MerR-type_HTH_dom"/>
</dbReference>
<dbReference type="Pfam" id="PF13411">
    <property type="entry name" value="MerR_1"/>
    <property type="match status" value="1"/>
</dbReference>
<evidence type="ECO:0000256" key="4">
    <source>
        <dbReference type="ARBA" id="ARBA00023163"/>
    </source>
</evidence>
<organism evidence="6 7">
    <name type="scientific">Sporosarcina quadrami</name>
    <dbReference type="NCBI Taxonomy" id="2762234"/>
    <lineage>
        <taxon>Bacteria</taxon>
        <taxon>Bacillati</taxon>
        <taxon>Bacillota</taxon>
        <taxon>Bacilli</taxon>
        <taxon>Bacillales</taxon>
        <taxon>Caryophanaceae</taxon>
        <taxon>Sporosarcina</taxon>
    </lineage>
</organism>
<dbReference type="InterPro" id="IPR009061">
    <property type="entry name" value="DNA-bd_dom_put_sf"/>
</dbReference>